<keyword evidence="4 10" id="KW-0479">Metal-binding</keyword>
<evidence type="ECO:0000313" key="13">
    <source>
        <dbReference type="Proteomes" id="UP001360560"/>
    </source>
</evidence>
<evidence type="ECO:0000256" key="10">
    <source>
        <dbReference type="PIRSR" id="PIRSR600760-2"/>
    </source>
</evidence>
<dbReference type="GO" id="GO:0000103">
    <property type="term" value="P:sulfate assimilation"/>
    <property type="evidence" value="ECO:0007669"/>
    <property type="project" value="TreeGrafter"/>
</dbReference>
<evidence type="ECO:0000313" key="12">
    <source>
        <dbReference type="EMBL" id="GMM35091.1"/>
    </source>
</evidence>
<evidence type="ECO:0000256" key="1">
    <source>
        <dbReference type="ARBA" id="ARBA00001946"/>
    </source>
</evidence>
<comment type="caution">
    <text evidence="12">The sequence shown here is derived from an EMBL/GenBank/DDBJ whole genome shotgun (WGS) entry which is preliminary data.</text>
</comment>
<dbReference type="PROSITE" id="PS00629">
    <property type="entry name" value="IMP_1"/>
    <property type="match status" value="1"/>
</dbReference>
<dbReference type="AlphaFoldDB" id="A0AAV5QK92"/>
<feature type="binding site" evidence="10">
    <location>
        <position position="72"/>
    </location>
    <ligand>
        <name>Mg(2+)</name>
        <dbReference type="ChEBI" id="CHEBI:18420"/>
        <label>1</label>
        <note>catalytic</note>
    </ligand>
</feature>
<feature type="binding site" evidence="10">
    <location>
        <position position="142"/>
    </location>
    <ligand>
        <name>Mg(2+)</name>
        <dbReference type="ChEBI" id="CHEBI:18420"/>
        <label>1</label>
        <note>catalytic</note>
    </ligand>
</feature>
<dbReference type="PANTHER" id="PTHR43200">
    <property type="entry name" value="PHOSPHATASE"/>
    <property type="match status" value="1"/>
</dbReference>
<dbReference type="RefSeq" id="XP_064852091.1">
    <property type="nucleotide sequence ID" value="XM_064996019.1"/>
</dbReference>
<dbReference type="GO" id="GO:0043647">
    <property type="term" value="P:inositol phosphate metabolic process"/>
    <property type="evidence" value="ECO:0007669"/>
    <property type="project" value="UniProtKB-UniRule"/>
</dbReference>
<dbReference type="PANTHER" id="PTHR43200:SF6">
    <property type="entry name" value="3'(2'),5'-BISPHOSPHATE NUCLEOTIDASE"/>
    <property type="match status" value="1"/>
</dbReference>
<dbReference type="InterPro" id="IPR006239">
    <property type="entry name" value="DPNP"/>
</dbReference>
<comment type="catalytic activity">
    <reaction evidence="8">
        <text>adenosine 3',5'-bisphosphate + H2O = AMP + phosphate</text>
        <dbReference type="Rhea" id="RHEA:10040"/>
        <dbReference type="ChEBI" id="CHEBI:15377"/>
        <dbReference type="ChEBI" id="CHEBI:43474"/>
        <dbReference type="ChEBI" id="CHEBI:58343"/>
        <dbReference type="ChEBI" id="CHEBI:456215"/>
        <dbReference type="EC" id="3.1.3.7"/>
    </reaction>
    <physiologicalReaction direction="left-to-right" evidence="8">
        <dbReference type="Rhea" id="RHEA:10041"/>
    </physiologicalReaction>
</comment>
<evidence type="ECO:0000256" key="8">
    <source>
        <dbReference type="ARBA" id="ARBA00044479"/>
    </source>
</evidence>
<dbReference type="EC" id="3.1.3.7" evidence="3 11"/>
<dbReference type="GeneID" id="90073070"/>
<name>A0AAV5QK92_9ASCO</name>
<dbReference type="EMBL" id="BTFZ01000004">
    <property type="protein sequence ID" value="GMM35091.1"/>
    <property type="molecule type" value="Genomic_DNA"/>
</dbReference>
<keyword evidence="6 10" id="KW-0460">Magnesium</keyword>
<evidence type="ECO:0000256" key="11">
    <source>
        <dbReference type="RuleBase" id="RU368076"/>
    </source>
</evidence>
<keyword evidence="5 11" id="KW-0378">Hydrolase</keyword>
<feature type="binding site" evidence="10">
    <location>
        <position position="139"/>
    </location>
    <ligand>
        <name>Mg(2+)</name>
        <dbReference type="ChEBI" id="CHEBI:18420"/>
        <label>1</label>
        <note>catalytic</note>
    </ligand>
</feature>
<evidence type="ECO:0000256" key="7">
    <source>
        <dbReference type="ARBA" id="ARBA00044466"/>
    </source>
</evidence>
<feature type="binding site" evidence="10">
    <location>
        <position position="316"/>
    </location>
    <ligand>
        <name>Mg(2+)</name>
        <dbReference type="ChEBI" id="CHEBI:18420"/>
        <label>1</label>
        <note>catalytic</note>
    </ligand>
</feature>
<comment type="catalytic activity">
    <reaction evidence="9">
        <text>3'-phosphoadenylyl sulfate + H2O = adenosine 5'-phosphosulfate + phosphate</text>
        <dbReference type="Rhea" id="RHEA:77639"/>
        <dbReference type="ChEBI" id="CHEBI:15377"/>
        <dbReference type="ChEBI" id="CHEBI:43474"/>
        <dbReference type="ChEBI" id="CHEBI:58243"/>
        <dbReference type="ChEBI" id="CHEBI:58339"/>
        <dbReference type="EC" id="3.1.3.7"/>
    </reaction>
    <physiologicalReaction direction="left-to-right" evidence="9">
        <dbReference type="Rhea" id="RHEA:77640"/>
    </physiologicalReaction>
</comment>
<dbReference type="CDD" id="cd01517">
    <property type="entry name" value="PAP_phosphatase"/>
    <property type="match status" value="1"/>
</dbReference>
<comment type="cofactor">
    <cofactor evidence="1 10 11">
        <name>Mg(2+)</name>
        <dbReference type="ChEBI" id="CHEBI:18420"/>
    </cofactor>
</comment>
<dbReference type="Gene3D" id="3.40.190.80">
    <property type="match status" value="1"/>
</dbReference>
<evidence type="ECO:0000256" key="4">
    <source>
        <dbReference type="ARBA" id="ARBA00022723"/>
    </source>
</evidence>
<evidence type="ECO:0000256" key="9">
    <source>
        <dbReference type="ARBA" id="ARBA00044484"/>
    </source>
</evidence>
<dbReference type="Proteomes" id="UP001360560">
    <property type="component" value="Unassembled WGS sequence"/>
</dbReference>
<gene>
    <name evidence="12" type="ORF">DASC09_024160</name>
</gene>
<protein>
    <recommendedName>
        <fullName evidence="3 11">3'(2'),5'-bisphosphate nucleotidase</fullName>
        <ecNumber evidence="3 11">3.1.3.7</ecNumber>
    </recommendedName>
</protein>
<dbReference type="InterPro" id="IPR020583">
    <property type="entry name" value="Inositol_monoP_metal-BS"/>
</dbReference>
<evidence type="ECO:0000256" key="6">
    <source>
        <dbReference type="ARBA" id="ARBA00022842"/>
    </source>
</evidence>
<dbReference type="InterPro" id="IPR051090">
    <property type="entry name" value="Inositol_monoP_superfamily"/>
</dbReference>
<accession>A0AAV5QK92</accession>
<dbReference type="Gene3D" id="3.30.540.10">
    <property type="entry name" value="Fructose-1,6-Bisphosphatase, subunit A, domain 1"/>
    <property type="match status" value="1"/>
</dbReference>
<evidence type="ECO:0000256" key="3">
    <source>
        <dbReference type="ARBA" id="ARBA00012633"/>
    </source>
</evidence>
<reference evidence="12 13" key="1">
    <citation type="journal article" date="2023" name="Elife">
        <title>Identification of key yeast species and microbe-microbe interactions impacting larval growth of Drosophila in the wild.</title>
        <authorList>
            <person name="Mure A."/>
            <person name="Sugiura Y."/>
            <person name="Maeda R."/>
            <person name="Honda K."/>
            <person name="Sakurai N."/>
            <person name="Takahashi Y."/>
            <person name="Watada M."/>
            <person name="Katoh T."/>
            <person name="Gotoh A."/>
            <person name="Gotoh Y."/>
            <person name="Taniguchi I."/>
            <person name="Nakamura K."/>
            <person name="Hayashi T."/>
            <person name="Katayama T."/>
            <person name="Uemura T."/>
            <person name="Hattori Y."/>
        </authorList>
    </citation>
    <scope>NUCLEOTIDE SEQUENCE [LARGE SCALE GENOMIC DNA]</scope>
    <source>
        <strain evidence="12 13">SC-9</strain>
    </source>
</reference>
<dbReference type="NCBIfam" id="TIGR01330">
    <property type="entry name" value="bisphos_HAL2"/>
    <property type="match status" value="1"/>
</dbReference>
<dbReference type="GO" id="GO:0046872">
    <property type="term" value="F:metal ion binding"/>
    <property type="evidence" value="ECO:0007669"/>
    <property type="project" value="UniProtKB-UniRule"/>
</dbReference>
<dbReference type="SUPFAM" id="SSF56655">
    <property type="entry name" value="Carbohydrate phosphatase"/>
    <property type="match status" value="1"/>
</dbReference>
<comment type="catalytic activity">
    <reaction evidence="7">
        <text>adenosine 2',5'-bisphosphate + H2O = AMP + phosphate</text>
        <dbReference type="Rhea" id="RHEA:77643"/>
        <dbReference type="ChEBI" id="CHEBI:15377"/>
        <dbReference type="ChEBI" id="CHEBI:43474"/>
        <dbReference type="ChEBI" id="CHEBI:194156"/>
        <dbReference type="ChEBI" id="CHEBI:456215"/>
        <dbReference type="EC" id="3.1.3.7"/>
    </reaction>
    <physiologicalReaction direction="left-to-right" evidence="7">
        <dbReference type="Rhea" id="RHEA:77644"/>
    </physiologicalReaction>
</comment>
<keyword evidence="13" id="KW-1185">Reference proteome</keyword>
<feature type="binding site" evidence="10">
    <location>
        <position position="141"/>
    </location>
    <ligand>
        <name>Mg(2+)</name>
        <dbReference type="ChEBI" id="CHEBI:18420"/>
        <label>1</label>
        <note>catalytic</note>
    </ligand>
</feature>
<evidence type="ECO:0000256" key="5">
    <source>
        <dbReference type="ARBA" id="ARBA00022801"/>
    </source>
</evidence>
<sequence length="373" mass="42071">MVYEKELLIAQLAVQRAAIASKLILKDYSKLYASKTITKEDHSPVTIADFAVQSIIISSITQFFPNDKFMAEESSDDLETRKDLVSLILKYCKQTDIEFRQRNLHQFQFEPIVEGSQIIESLNKGGYEGGKDARFWVLDPIDGTKGFLRNDQFALCLSLMVSNKIRVGINGCPNLPVNIKKIIETHDFGKSNFNLNDYLKQNPSTAKGLLFTAMENKGSYVQELFEDIKAPFDSQTERIFMNNNLPSIKENVIVEGVETKHSDHESQSQIKKLLGISPNRTVNLDSQCKYSLLAYGVANMYLRLPFSMGYREKIWDHSSGYLLVKESGGVATDMNGVDLDFTRGRYLESKGIIAGSKQFHGQFISAVKESVKL</sequence>
<dbReference type="Pfam" id="PF00459">
    <property type="entry name" value="Inositol_P"/>
    <property type="match status" value="1"/>
</dbReference>
<evidence type="ECO:0000256" key="2">
    <source>
        <dbReference type="ARBA" id="ARBA00009759"/>
    </source>
</evidence>
<dbReference type="InterPro" id="IPR000760">
    <property type="entry name" value="Inositol_monophosphatase-like"/>
</dbReference>
<dbReference type="GO" id="GO:0008441">
    <property type="term" value="F:3'(2'),5'-bisphosphate nucleotidase activity"/>
    <property type="evidence" value="ECO:0007669"/>
    <property type="project" value="UniProtKB-UniRule"/>
</dbReference>
<comment type="function">
    <text evidence="11">Converts adenosine 3'-phosphate 5'-phosphosulfate (PAPS) to adenosine 5'-phosphosulfate (APS) and 3'(2')-phosphoadenosine 5'-phosphate (PAP) to AMP.</text>
</comment>
<organism evidence="12 13">
    <name type="scientific">Saccharomycopsis crataegensis</name>
    <dbReference type="NCBI Taxonomy" id="43959"/>
    <lineage>
        <taxon>Eukaryota</taxon>
        <taxon>Fungi</taxon>
        <taxon>Dikarya</taxon>
        <taxon>Ascomycota</taxon>
        <taxon>Saccharomycotina</taxon>
        <taxon>Saccharomycetes</taxon>
        <taxon>Saccharomycopsidaceae</taxon>
        <taxon>Saccharomycopsis</taxon>
    </lineage>
</organism>
<proteinExistence type="inferred from homology"/>
<comment type="similarity">
    <text evidence="2 11">Belongs to the inositol monophosphatase superfamily.</text>
</comment>